<accession>A0A3S5B2D1</accession>
<comment type="caution">
    <text evidence="1">The sequence shown here is derived from an EMBL/GenBank/DDBJ whole genome shotgun (WGS) entry which is preliminary data.</text>
</comment>
<dbReference type="EMBL" id="CAAALY010257741">
    <property type="protein sequence ID" value="VEL38379.1"/>
    <property type="molecule type" value="Genomic_DNA"/>
</dbReference>
<keyword evidence="2" id="KW-1185">Reference proteome</keyword>
<name>A0A3S5B2D1_9PLAT</name>
<organism evidence="1 2">
    <name type="scientific">Protopolystoma xenopodis</name>
    <dbReference type="NCBI Taxonomy" id="117903"/>
    <lineage>
        <taxon>Eukaryota</taxon>
        <taxon>Metazoa</taxon>
        <taxon>Spiralia</taxon>
        <taxon>Lophotrochozoa</taxon>
        <taxon>Platyhelminthes</taxon>
        <taxon>Monogenea</taxon>
        <taxon>Polyopisthocotylea</taxon>
        <taxon>Polystomatidea</taxon>
        <taxon>Polystomatidae</taxon>
        <taxon>Protopolystoma</taxon>
    </lineage>
</organism>
<dbReference type="Proteomes" id="UP000784294">
    <property type="component" value="Unassembled WGS sequence"/>
</dbReference>
<gene>
    <name evidence="1" type="ORF">PXEA_LOCUS31819</name>
</gene>
<dbReference type="AlphaFoldDB" id="A0A3S5B2D1"/>
<proteinExistence type="predicted"/>
<protein>
    <submittedName>
        <fullName evidence="1">Uncharacterized protein</fullName>
    </submittedName>
</protein>
<reference evidence="1" key="1">
    <citation type="submission" date="2018-11" db="EMBL/GenBank/DDBJ databases">
        <authorList>
            <consortium name="Pathogen Informatics"/>
        </authorList>
    </citation>
    <scope>NUCLEOTIDE SEQUENCE</scope>
</reference>
<sequence>MVSFPCFTASLSRCLALQQKSDSSTGTAMFAPPSLHPRHLCKVTWTEGVLLRTHNFVPIHADQHVELTICRFSYWPGRLGASHHPAPLPPLAPLTLSSSPAHPTPLRGPDCIIRNLCSTDNKPWRGLRQPQNSGGGLLEAVIYGHDLSAAAVVNMPGLANSLASNCIGPNNNLYPSLDSSLVRYARAEECATAEHDAFNDFDASDASLRGSRRADRTGRAWIRRGAGNTARASIV</sequence>
<evidence type="ECO:0000313" key="1">
    <source>
        <dbReference type="EMBL" id="VEL38379.1"/>
    </source>
</evidence>
<evidence type="ECO:0000313" key="2">
    <source>
        <dbReference type="Proteomes" id="UP000784294"/>
    </source>
</evidence>